<proteinExistence type="predicted"/>
<dbReference type="Proteomes" id="UP001597413">
    <property type="component" value="Unassembled WGS sequence"/>
</dbReference>
<dbReference type="EMBL" id="JBHUIX010000013">
    <property type="protein sequence ID" value="MFD2175374.1"/>
    <property type="molecule type" value="Genomic_DNA"/>
</dbReference>
<comment type="caution">
    <text evidence="2">The sequence shown here is derived from an EMBL/GenBank/DDBJ whole genome shotgun (WGS) entry which is preliminary data.</text>
</comment>
<accession>A0ABW5ACX7</accession>
<dbReference type="Pfam" id="PF02620">
    <property type="entry name" value="YceD"/>
    <property type="match status" value="1"/>
</dbReference>
<name>A0ABW5ACX7_9RHOB</name>
<protein>
    <submittedName>
        <fullName evidence="2">YceD family protein</fullName>
    </submittedName>
</protein>
<gene>
    <name evidence="2" type="ORF">ACFSM0_14870</name>
</gene>
<evidence type="ECO:0000313" key="3">
    <source>
        <dbReference type="Proteomes" id="UP001597413"/>
    </source>
</evidence>
<sequence length="195" mass="20884">MTDTAPQPPEPPLSHLLRPADLAGRKPTRFEIAPSPEMRAEIAAWAGITALPAFHFKGALTPQGRNDWLLEARLTATVVQDCVITLAPVETALTEDVRRHYLAAMETPTGDEVEMPEDTDSEPLPDRIDLGAVALEALELALPLYPHAPGADGLEMAAAPPGAAPIRDEETRPFANLRALMGGKDTDTGDDPDRA</sequence>
<dbReference type="RefSeq" id="WP_377391985.1">
    <property type="nucleotide sequence ID" value="NZ_JBHUIX010000013.1"/>
</dbReference>
<evidence type="ECO:0000313" key="2">
    <source>
        <dbReference type="EMBL" id="MFD2175374.1"/>
    </source>
</evidence>
<organism evidence="2 3">
    <name type="scientific">Rhodobacter lacus</name>
    <dbReference type="NCBI Taxonomy" id="1641972"/>
    <lineage>
        <taxon>Bacteria</taxon>
        <taxon>Pseudomonadati</taxon>
        <taxon>Pseudomonadota</taxon>
        <taxon>Alphaproteobacteria</taxon>
        <taxon>Rhodobacterales</taxon>
        <taxon>Rhodobacter group</taxon>
        <taxon>Rhodobacter</taxon>
    </lineage>
</organism>
<feature type="compositionally biased region" description="Basic and acidic residues" evidence="1">
    <location>
        <begin position="184"/>
        <end position="195"/>
    </location>
</feature>
<dbReference type="InterPro" id="IPR003772">
    <property type="entry name" value="YceD"/>
</dbReference>
<feature type="region of interest" description="Disordered" evidence="1">
    <location>
        <begin position="159"/>
        <end position="195"/>
    </location>
</feature>
<reference evidence="3" key="1">
    <citation type="journal article" date="2019" name="Int. J. Syst. Evol. Microbiol.">
        <title>The Global Catalogue of Microorganisms (GCM) 10K type strain sequencing project: providing services to taxonomists for standard genome sequencing and annotation.</title>
        <authorList>
            <consortium name="The Broad Institute Genomics Platform"/>
            <consortium name="The Broad Institute Genome Sequencing Center for Infectious Disease"/>
            <person name="Wu L."/>
            <person name="Ma J."/>
        </authorList>
    </citation>
    <scope>NUCLEOTIDE SEQUENCE [LARGE SCALE GENOMIC DNA]</scope>
    <source>
        <strain evidence="3">CCUG 55131</strain>
    </source>
</reference>
<keyword evidence="3" id="KW-1185">Reference proteome</keyword>
<evidence type="ECO:0000256" key="1">
    <source>
        <dbReference type="SAM" id="MobiDB-lite"/>
    </source>
</evidence>